<keyword evidence="4 10" id="KW-0378">Hydrolase</keyword>
<feature type="binding site" evidence="10">
    <location>
        <position position="234"/>
    </location>
    <ligand>
        <name>Mn(2+)</name>
        <dbReference type="ChEBI" id="CHEBI:29035"/>
    </ligand>
</feature>
<dbReference type="Gene3D" id="1.20.120.920">
    <property type="entry name" value="CRISPR-associated endonuclease Cas1, C-terminal domain"/>
    <property type="match status" value="1"/>
</dbReference>
<dbReference type="GO" id="GO:0003677">
    <property type="term" value="F:DNA binding"/>
    <property type="evidence" value="ECO:0007669"/>
    <property type="project" value="UniProtKB-KW"/>
</dbReference>
<protein>
    <recommendedName>
        <fullName evidence="10">CRISPR-associated endonuclease Cas1</fullName>
        <ecNumber evidence="10">3.1.-.-</ecNumber>
    </recommendedName>
</protein>
<evidence type="ECO:0000313" key="12">
    <source>
        <dbReference type="Proteomes" id="UP000006055"/>
    </source>
</evidence>
<dbReference type="EMBL" id="CP003360">
    <property type="protein sequence ID" value="AFM23523.1"/>
    <property type="molecule type" value="Genomic_DNA"/>
</dbReference>
<dbReference type="EC" id="3.1.-.-" evidence="10"/>
<evidence type="ECO:0000256" key="2">
    <source>
        <dbReference type="ARBA" id="ARBA00022723"/>
    </source>
</evidence>
<dbReference type="InterPro" id="IPR042211">
    <property type="entry name" value="CRISPR-assoc_Cas1_N"/>
</dbReference>
<dbReference type="Pfam" id="PF01867">
    <property type="entry name" value="Cas_Cas1"/>
    <property type="match status" value="1"/>
</dbReference>
<feature type="binding site" evidence="10">
    <location>
        <position position="249"/>
    </location>
    <ligand>
        <name>Mn(2+)</name>
        <dbReference type="ChEBI" id="CHEBI:29035"/>
    </ligand>
</feature>
<dbReference type="PATRIC" id="fig|706587.4.peg.904"/>
<proteinExistence type="inferred from homology"/>
<evidence type="ECO:0000256" key="3">
    <source>
        <dbReference type="ARBA" id="ARBA00022759"/>
    </source>
</evidence>
<comment type="function">
    <text evidence="10">CRISPR (clustered regularly interspaced short palindromic repeat), is an adaptive immune system that provides protection against mobile genetic elements (viruses, transposable elements and conjugative plasmids). CRISPR clusters contain spacers, sequences complementary to antecedent mobile elements, and target invading nucleic acids. CRISPR clusters are transcribed and processed into CRISPR RNA (crRNA). Acts as a dsDNA endonuclease. Involved in the integration of spacer DNA into the CRISPR cassette.</text>
</comment>
<dbReference type="PANTHER" id="PTHR34353:SF2">
    <property type="entry name" value="CRISPR-ASSOCIATED ENDONUCLEASE CAS1 1"/>
    <property type="match status" value="1"/>
</dbReference>
<dbReference type="STRING" id="706587.Desti_0799"/>
<comment type="cofactor">
    <cofactor evidence="10">
        <name>Mg(2+)</name>
        <dbReference type="ChEBI" id="CHEBI:18420"/>
    </cofactor>
    <cofactor evidence="10">
        <name>Mn(2+)</name>
        <dbReference type="ChEBI" id="CHEBI:29035"/>
    </cofactor>
</comment>
<dbReference type="HOGENOM" id="CLU_052779_1_0_7"/>
<dbReference type="CDD" id="cd09721">
    <property type="entry name" value="Cas1_I-C"/>
    <property type="match status" value="1"/>
</dbReference>
<accession>I4C1T2</accession>
<dbReference type="InterPro" id="IPR019856">
    <property type="entry name" value="CRISPR-assoc_Cas1_DVULG"/>
</dbReference>
<dbReference type="eggNOG" id="COG1518">
    <property type="taxonomic scope" value="Bacteria"/>
</dbReference>
<keyword evidence="5 10" id="KW-0460">Magnesium</keyword>
<dbReference type="InterPro" id="IPR050646">
    <property type="entry name" value="Cas1"/>
</dbReference>
<evidence type="ECO:0000256" key="9">
    <source>
        <dbReference type="ARBA" id="ARBA00038592"/>
    </source>
</evidence>
<dbReference type="GO" id="GO:0043571">
    <property type="term" value="P:maintenance of CRISPR repeat elements"/>
    <property type="evidence" value="ECO:0007669"/>
    <property type="project" value="UniProtKB-UniRule"/>
</dbReference>
<evidence type="ECO:0000256" key="4">
    <source>
        <dbReference type="ARBA" id="ARBA00022801"/>
    </source>
</evidence>
<gene>
    <name evidence="10" type="primary">cas1</name>
    <name evidence="11" type="ordered locus">Desti_0799</name>
</gene>
<dbReference type="OrthoDB" id="9803119at2"/>
<dbReference type="NCBIfam" id="TIGR03640">
    <property type="entry name" value="cas1_DVULG"/>
    <property type="match status" value="1"/>
</dbReference>
<feature type="binding site" evidence="10">
    <location>
        <position position="166"/>
    </location>
    <ligand>
        <name>Mn(2+)</name>
        <dbReference type="ChEBI" id="CHEBI:29035"/>
    </ligand>
</feature>
<comment type="similarity">
    <text evidence="10">Belongs to the CRISPR-associated endonuclease Cas1 family.</text>
</comment>
<dbReference type="GO" id="GO:0004520">
    <property type="term" value="F:DNA endonuclease activity"/>
    <property type="evidence" value="ECO:0007669"/>
    <property type="project" value="InterPro"/>
</dbReference>
<dbReference type="Gene3D" id="3.100.10.20">
    <property type="entry name" value="CRISPR-associated endonuclease Cas1, N-terminal domain"/>
    <property type="match status" value="1"/>
</dbReference>
<dbReference type="AlphaFoldDB" id="I4C1T2"/>
<dbReference type="InterPro" id="IPR042206">
    <property type="entry name" value="CRISPR-assoc_Cas1_C"/>
</dbReference>
<evidence type="ECO:0000256" key="8">
    <source>
        <dbReference type="ARBA" id="ARBA00023211"/>
    </source>
</evidence>
<evidence type="ECO:0000256" key="5">
    <source>
        <dbReference type="ARBA" id="ARBA00022842"/>
    </source>
</evidence>
<keyword evidence="7 10" id="KW-0238">DNA-binding</keyword>
<reference evidence="12" key="1">
    <citation type="submission" date="2012-06" db="EMBL/GenBank/DDBJ databases">
        <title>Complete sequence of chromosome of Desulfomonile tiedjei DSM 6799.</title>
        <authorList>
            <person name="Lucas S."/>
            <person name="Copeland A."/>
            <person name="Lapidus A."/>
            <person name="Glavina del Rio T."/>
            <person name="Dalin E."/>
            <person name="Tice H."/>
            <person name="Bruce D."/>
            <person name="Goodwin L."/>
            <person name="Pitluck S."/>
            <person name="Peters L."/>
            <person name="Ovchinnikova G."/>
            <person name="Zeytun A."/>
            <person name="Lu M."/>
            <person name="Kyrpides N."/>
            <person name="Mavromatis K."/>
            <person name="Ivanova N."/>
            <person name="Brettin T."/>
            <person name="Detter J.C."/>
            <person name="Han C."/>
            <person name="Larimer F."/>
            <person name="Land M."/>
            <person name="Hauser L."/>
            <person name="Markowitz V."/>
            <person name="Cheng J.-F."/>
            <person name="Hugenholtz P."/>
            <person name="Woyke T."/>
            <person name="Wu D."/>
            <person name="Spring S."/>
            <person name="Schroeder M."/>
            <person name="Brambilla E."/>
            <person name="Klenk H.-P."/>
            <person name="Eisen J.A."/>
        </authorList>
    </citation>
    <scope>NUCLEOTIDE SEQUENCE [LARGE SCALE GENOMIC DNA]</scope>
    <source>
        <strain evidence="12">ATCC 49306 / DSM 6799 / DCB-1</strain>
    </source>
</reference>
<sequence>MKRVLNTLYVMTEGSYLSRDGDTVKVQVEEETRLRVPIHTLDGIVCFGRVTCSQPLMDLCCAHQVNISFMSMTGRFWARVQGPVHGNVLLRREHYRRADDQNTRQSVACPIVTAKVLNCRHVLLRAVRDHADKIDETRIRDAAAKLAEVAESLQHGPTLETVRALEGEAARHYFQVFDHLITVQKEDFFFRGRSRRPPLDSMNALLSFLYSVLTHDAVSSLEAVGLDPCVGFLHEDRPGRPSLALDLMEEFRPVLVDRLALSLVNRQQVRSKGFKQTESGAVLMDDETRKRVLTAYQDRKKEEITHPFLGEKMRTGLLVHSQALLFARYLRGDLDAYPPFFWR</sequence>
<keyword evidence="8 10" id="KW-0464">Manganese</keyword>
<dbReference type="Proteomes" id="UP000006055">
    <property type="component" value="Chromosome"/>
</dbReference>
<dbReference type="PANTHER" id="PTHR34353">
    <property type="entry name" value="CRISPR-ASSOCIATED ENDONUCLEASE CAS1 1"/>
    <property type="match status" value="1"/>
</dbReference>
<comment type="subunit">
    <text evidence="9 10">Homodimer, forms a heterotetramer with a Cas2 homodimer.</text>
</comment>
<keyword evidence="2 10" id="KW-0479">Metal-binding</keyword>
<keyword evidence="3 10" id="KW-0255">Endonuclease</keyword>
<evidence type="ECO:0000313" key="11">
    <source>
        <dbReference type="EMBL" id="AFM23523.1"/>
    </source>
</evidence>
<name>I4C1T2_DESTA</name>
<organism evidence="11 12">
    <name type="scientific">Desulfomonile tiedjei (strain ATCC 49306 / DSM 6799 / DCB-1)</name>
    <dbReference type="NCBI Taxonomy" id="706587"/>
    <lineage>
        <taxon>Bacteria</taxon>
        <taxon>Pseudomonadati</taxon>
        <taxon>Thermodesulfobacteriota</taxon>
        <taxon>Desulfomonilia</taxon>
        <taxon>Desulfomonilales</taxon>
        <taxon>Desulfomonilaceae</taxon>
        <taxon>Desulfomonile</taxon>
    </lineage>
</organism>
<dbReference type="GO" id="GO:0051607">
    <property type="term" value="P:defense response to virus"/>
    <property type="evidence" value="ECO:0007669"/>
    <property type="project" value="UniProtKB-UniRule"/>
</dbReference>
<dbReference type="GO" id="GO:0016787">
    <property type="term" value="F:hydrolase activity"/>
    <property type="evidence" value="ECO:0007669"/>
    <property type="project" value="UniProtKB-KW"/>
</dbReference>
<dbReference type="GO" id="GO:0046872">
    <property type="term" value="F:metal ion binding"/>
    <property type="evidence" value="ECO:0007669"/>
    <property type="project" value="UniProtKB-UniRule"/>
</dbReference>
<dbReference type="NCBIfam" id="TIGR00287">
    <property type="entry name" value="cas1"/>
    <property type="match status" value="1"/>
</dbReference>
<dbReference type="RefSeq" id="WP_014808679.1">
    <property type="nucleotide sequence ID" value="NC_018025.1"/>
</dbReference>
<evidence type="ECO:0000256" key="7">
    <source>
        <dbReference type="ARBA" id="ARBA00023125"/>
    </source>
</evidence>
<dbReference type="HAMAP" id="MF_01470">
    <property type="entry name" value="Cas1"/>
    <property type="match status" value="1"/>
</dbReference>
<evidence type="ECO:0000256" key="1">
    <source>
        <dbReference type="ARBA" id="ARBA00022722"/>
    </source>
</evidence>
<dbReference type="InterPro" id="IPR002729">
    <property type="entry name" value="CRISPR-assoc_Cas1"/>
</dbReference>
<dbReference type="KEGG" id="dti:Desti_0799"/>
<keyword evidence="12" id="KW-1185">Reference proteome</keyword>
<evidence type="ECO:0000256" key="6">
    <source>
        <dbReference type="ARBA" id="ARBA00023118"/>
    </source>
</evidence>
<evidence type="ECO:0000256" key="10">
    <source>
        <dbReference type="HAMAP-Rule" id="MF_01470"/>
    </source>
</evidence>
<keyword evidence="6 10" id="KW-0051">Antiviral defense</keyword>
<keyword evidence="1 10" id="KW-0540">Nuclease</keyword>